<sequence>MPGILILALILAATLSLGIAKNCDYLDDDYRKMFDRQFYNYGLKYRCDLEKEAYKYFVYRRKPRKRHYLIERYGDLKQRELKQLVEKMIVKGMIKKSSKAGCYIGEVLNGKEKQAIICVFASNY</sequence>
<feature type="signal peptide" evidence="1">
    <location>
        <begin position="1"/>
        <end position="20"/>
    </location>
</feature>
<feature type="chain" id="PRO_5041223986" evidence="1">
    <location>
        <begin position="21"/>
        <end position="124"/>
    </location>
</feature>
<name>A0AA36GJF4_CYLNA</name>
<organism evidence="2 3">
    <name type="scientific">Cylicocyclus nassatus</name>
    <name type="common">Nematode worm</name>
    <dbReference type="NCBI Taxonomy" id="53992"/>
    <lineage>
        <taxon>Eukaryota</taxon>
        <taxon>Metazoa</taxon>
        <taxon>Ecdysozoa</taxon>
        <taxon>Nematoda</taxon>
        <taxon>Chromadorea</taxon>
        <taxon>Rhabditida</taxon>
        <taxon>Rhabditina</taxon>
        <taxon>Rhabditomorpha</taxon>
        <taxon>Strongyloidea</taxon>
        <taxon>Strongylidae</taxon>
        <taxon>Cylicocyclus</taxon>
    </lineage>
</organism>
<dbReference type="AlphaFoldDB" id="A0AA36GJF4"/>
<dbReference type="EMBL" id="CATQJL010000001">
    <property type="protein sequence ID" value="CAJ0592086.1"/>
    <property type="molecule type" value="Genomic_DNA"/>
</dbReference>
<keyword evidence="1" id="KW-0732">Signal</keyword>
<comment type="caution">
    <text evidence="2">The sequence shown here is derived from an EMBL/GenBank/DDBJ whole genome shotgun (WGS) entry which is preliminary data.</text>
</comment>
<protein>
    <submittedName>
        <fullName evidence="2">Uncharacterized protein</fullName>
    </submittedName>
</protein>
<keyword evidence="3" id="KW-1185">Reference proteome</keyword>
<accession>A0AA36GJF4</accession>
<evidence type="ECO:0000313" key="3">
    <source>
        <dbReference type="Proteomes" id="UP001176961"/>
    </source>
</evidence>
<gene>
    <name evidence="2" type="ORF">CYNAS_LOCUS4069</name>
</gene>
<evidence type="ECO:0000256" key="1">
    <source>
        <dbReference type="SAM" id="SignalP"/>
    </source>
</evidence>
<dbReference type="Proteomes" id="UP001176961">
    <property type="component" value="Unassembled WGS sequence"/>
</dbReference>
<reference evidence="2" key="1">
    <citation type="submission" date="2023-07" db="EMBL/GenBank/DDBJ databases">
        <authorList>
            <consortium name="CYATHOMIX"/>
        </authorList>
    </citation>
    <scope>NUCLEOTIDE SEQUENCE</scope>
    <source>
        <strain evidence="2">N/A</strain>
    </source>
</reference>
<proteinExistence type="predicted"/>
<evidence type="ECO:0000313" key="2">
    <source>
        <dbReference type="EMBL" id="CAJ0592086.1"/>
    </source>
</evidence>